<dbReference type="InterPro" id="IPR051312">
    <property type="entry name" value="Diverse_Substr_Oxidored"/>
</dbReference>
<keyword evidence="1" id="KW-0285">Flavoprotein</keyword>
<dbReference type="Gene3D" id="3.30.390.50">
    <property type="entry name" value="CO dehydrogenase flavoprotein, C-terminal domain"/>
    <property type="match status" value="1"/>
</dbReference>
<dbReference type="InterPro" id="IPR005107">
    <property type="entry name" value="CO_DH_flav_C"/>
</dbReference>
<dbReference type="PANTHER" id="PTHR42659">
    <property type="entry name" value="XANTHINE DEHYDROGENASE SUBUNIT C-RELATED"/>
    <property type="match status" value="1"/>
</dbReference>
<evidence type="ECO:0000256" key="1">
    <source>
        <dbReference type="ARBA" id="ARBA00022630"/>
    </source>
</evidence>
<keyword evidence="3 5" id="KW-0560">Oxidoreductase</keyword>
<dbReference type="OrthoDB" id="9793944at2"/>
<evidence type="ECO:0000313" key="5">
    <source>
        <dbReference type="EMBL" id="STZ61839.1"/>
    </source>
</evidence>
<dbReference type="Pfam" id="PF00941">
    <property type="entry name" value="FAD_binding_5"/>
    <property type="match status" value="1"/>
</dbReference>
<dbReference type="RefSeq" id="WP_115280672.1">
    <property type="nucleotide sequence ID" value="NZ_AP022600.1"/>
</dbReference>
<dbReference type="EC" id="1.2.7.4" evidence="5"/>
<dbReference type="EMBL" id="UGQT01000001">
    <property type="protein sequence ID" value="STZ61839.1"/>
    <property type="molecule type" value="Genomic_DNA"/>
</dbReference>
<dbReference type="Proteomes" id="UP000254978">
    <property type="component" value="Unassembled WGS sequence"/>
</dbReference>
<keyword evidence="2" id="KW-0274">FAD</keyword>
<dbReference type="InterPro" id="IPR016166">
    <property type="entry name" value="FAD-bd_PCMH"/>
</dbReference>
<feature type="domain" description="FAD-binding PCMH-type" evidence="4">
    <location>
        <begin position="1"/>
        <end position="173"/>
    </location>
</feature>
<dbReference type="InterPro" id="IPR016169">
    <property type="entry name" value="FAD-bd_PCMH_sub2"/>
</dbReference>
<organism evidence="5 6">
    <name type="scientific">Mycolicibacterium tokaiense</name>
    <dbReference type="NCBI Taxonomy" id="39695"/>
    <lineage>
        <taxon>Bacteria</taxon>
        <taxon>Bacillati</taxon>
        <taxon>Actinomycetota</taxon>
        <taxon>Actinomycetes</taxon>
        <taxon>Mycobacteriales</taxon>
        <taxon>Mycobacteriaceae</taxon>
        <taxon>Mycolicibacterium</taxon>
    </lineage>
</organism>
<dbReference type="SUPFAM" id="SSF55447">
    <property type="entry name" value="CO dehydrogenase flavoprotein C-terminal domain-like"/>
    <property type="match status" value="1"/>
</dbReference>
<accession>A0A378TM88</accession>
<dbReference type="SUPFAM" id="SSF56176">
    <property type="entry name" value="FAD-binding/transporter-associated domain-like"/>
    <property type="match status" value="1"/>
</dbReference>
<evidence type="ECO:0000256" key="2">
    <source>
        <dbReference type="ARBA" id="ARBA00022827"/>
    </source>
</evidence>
<dbReference type="GO" id="GO:0071949">
    <property type="term" value="F:FAD binding"/>
    <property type="evidence" value="ECO:0007669"/>
    <property type="project" value="InterPro"/>
</dbReference>
<dbReference type="PROSITE" id="PS51387">
    <property type="entry name" value="FAD_PCMH"/>
    <property type="match status" value="1"/>
</dbReference>
<dbReference type="Gene3D" id="3.30.465.10">
    <property type="match status" value="1"/>
</dbReference>
<dbReference type="PANTHER" id="PTHR42659:SF2">
    <property type="entry name" value="XANTHINE DEHYDROGENASE SUBUNIT C-RELATED"/>
    <property type="match status" value="1"/>
</dbReference>
<dbReference type="GO" id="GO:0043885">
    <property type="term" value="F:anaerobic carbon-monoxide dehydrogenase activity"/>
    <property type="evidence" value="ECO:0007669"/>
    <property type="project" value="UniProtKB-EC"/>
</dbReference>
<dbReference type="InterPro" id="IPR036318">
    <property type="entry name" value="FAD-bd_PCMH-like_sf"/>
</dbReference>
<dbReference type="InterPro" id="IPR002346">
    <property type="entry name" value="Mopterin_DH_FAD-bd"/>
</dbReference>
<dbReference type="Gene3D" id="3.30.43.10">
    <property type="entry name" value="Uridine Diphospho-n-acetylenolpyruvylglucosamine Reductase, domain 2"/>
    <property type="match status" value="1"/>
</dbReference>
<evidence type="ECO:0000313" key="6">
    <source>
        <dbReference type="Proteomes" id="UP000254978"/>
    </source>
</evidence>
<reference evidence="5 6" key="1">
    <citation type="submission" date="2018-06" db="EMBL/GenBank/DDBJ databases">
        <authorList>
            <consortium name="Pathogen Informatics"/>
            <person name="Doyle S."/>
        </authorList>
    </citation>
    <scope>NUCLEOTIDE SEQUENCE [LARGE SCALE GENOMIC DNA]</scope>
    <source>
        <strain evidence="5 6">NCTC10821</strain>
    </source>
</reference>
<dbReference type="InterPro" id="IPR016167">
    <property type="entry name" value="FAD-bd_PCMH_sub1"/>
</dbReference>
<protein>
    <submittedName>
        <fullName evidence="5">Aerobic-type carbon monoxide dehydrogenase, middle subunit CoxM/CutM-like protein</fullName>
        <ecNumber evidence="5">1.2.7.4</ecNumber>
    </submittedName>
</protein>
<dbReference type="InterPro" id="IPR036683">
    <property type="entry name" value="CO_DH_flav_C_dom_sf"/>
</dbReference>
<name>A0A378TM88_9MYCO</name>
<evidence type="ECO:0000256" key="3">
    <source>
        <dbReference type="ARBA" id="ARBA00023002"/>
    </source>
</evidence>
<gene>
    <name evidence="5" type="primary">cutM_5</name>
    <name evidence="5" type="ORF">NCTC10821_05400</name>
</gene>
<dbReference type="SMART" id="SM01092">
    <property type="entry name" value="CO_deh_flav_C"/>
    <property type="match status" value="1"/>
</dbReference>
<proteinExistence type="predicted"/>
<sequence>MLPPFHLIRPRTLDEALESISEDKVPYCGGTELLLAMRAGLHRPAALVDLKRLPELNGVRRDNDVVVIGAGERHIDLSHDATVRGVLPMLAKVEAAVGNARVRVQGSIGGNLCFAEPKSDVATALVAYGAEVSLAGPAGVRRLPVSEFVAGPYWADKEPDELLVDIRVPVPDPGTRAVYLKYQVTERPTVGVALVHDPRAGLCRLVIGAVGEVQTLWTFGEPAEIQPDSVAAELDPTPDLAGSDRYKRHVAAVFVRRALAAVEAA</sequence>
<keyword evidence="6" id="KW-1185">Reference proteome</keyword>
<dbReference type="AlphaFoldDB" id="A0A378TM88"/>
<evidence type="ECO:0000259" key="4">
    <source>
        <dbReference type="PROSITE" id="PS51387"/>
    </source>
</evidence>